<feature type="domain" description="HTH merR-type" evidence="2">
    <location>
        <begin position="4"/>
        <end position="73"/>
    </location>
</feature>
<keyword evidence="1" id="KW-0238">DNA-binding</keyword>
<reference evidence="3" key="1">
    <citation type="journal article" date="2020" name="mSystems">
        <title>Genome- and Community-Level Interaction Insights into Carbon Utilization and Element Cycling Functions of Hydrothermarchaeota in Hydrothermal Sediment.</title>
        <authorList>
            <person name="Zhou Z."/>
            <person name="Liu Y."/>
            <person name="Xu W."/>
            <person name="Pan J."/>
            <person name="Luo Z.H."/>
            <person name="Li M."/>
        </authorList>
    </citation>
    <scope>NUCLEOTIDE SEQUENCE [LARGE SCALE GENOMIC DNA]</scope>
    <source>
        <strain evidence="3">HyVt-237</strain>
    </source>
</reference>
<name>A0A7C1B375_UNCW3</name>
<dbReference type="SMART" id="SM00422">
    <property type="entry name" value="HTH_MERR"/>
    <property type="match status" value="1"/>
</dbReference>
<accession>A0A7C1B375</accession>
<proteinExistence type="predicted"/>
<dbReference type="Gene3D" id="1.10.1660.10">
    <property type="match status" value="1"/>
</dbReference>
<dbReference type="GO" id="GO:0003700">
    <property type="term" value="F:DNA-binding transcription factor activity"/>
    <property type="evidence" value="ECO:0007669"/>
    <property type="project" value="InterPro"/>
</dbReference>
<sequence length="115" mass="13653">MKLYYTITEAAELLGVRPHILRYWENELKALRPRRKSGKRFYTPEDLKIAFIIKTLIKKEGYTLNGARKKLRDSNLQDLMPHAAEALLMEIKEELHALHHEIELCLKTLREEIKR</sequence>
<dbReference type="PANTHER" id="PTHR30204:SF15">
    <property type="entry name" value="BLL5018 PROTEIN"/>
    <property type="match status" value="1"/>
</dbReference>
<dbReference type="InterPro" id="IPR047057">
    <property type="entry name" value="MerR_fam"/>
</dbReference>
<evidence type="ECO:0000313" key="3">
    <source>
        <dbReference type="EMBL" id="HDM89859.1"/>
    </source>
</evidence>
<dbReference type="EMBL" id="DRBW01000053">
    <property type="protein sequence ID" value="HDM89859.1"/>
    <property type="molecule type" value="Genomic_DNA"/>
</dbReference>
<protein>
    <submittedName>
        <fullName evidence="3">MerR family transcriptional regulator</fullName>
    </submittedName>
</protein>
<dbReference type="GO" id="GO:0003677">
    <property type="term" value="F:DNA binding"/>
    <property type="evidence" value="ECO:0007669"/>
    <property type="project" value="UniProtKB-KW"/>
</dbReference>
<evidence type="ECO:0000256" key="1">
    <source>
        <dbReference type="ARBA" id="ARBA00023125"/>
    </source>
</evidence>
<dbReference type="Proteomes" id="UP000885931">
    <property type="component" value="Unassembled WGS sequence"/>
</dbReference>
<dbReference type="InterPro" id="IPR000551">
    <property type="entry name" value="MerR-type_HTH_dom"/>
</dbReference>
<dbReference type="AlphaFoldDB" id="A0A7C1B375"/>
<evidence type="ECO:0000259" key="2">
    <source>
        <dbReference type="PROSITE" id="PS50937"/>
    </source>
</evidence>
<dbReference type="SUPFAM" id="SSF46955">
    <property type="entry name" value="Putative DNA-binding domain"/>
    <property type="match status" value="1"/>
</dbReference>
<dbReference type="PROSITE" id="PS50937">
    <property type="entry name" value="HTH_MERR_2"/>
    <property type="match status" value="1"/>
</dbReference>
<gene>
    <name evidence="3" type="ORF">ENG67_01455</name>
</gene>
<dbReference type="PANTHER" id="PTHR30204">
    <property type="entry name" value="REDOX-CYCLING DRUG-SENSING TRANSCRIPTIONAL ACTIVATOR SOXR"/>
    <property type="match status" value="1"/>
</dbReference>
<dbReference type="InterPro" id="IPR009061">
    <property type="entry name" value="DNA-bd_dom_put_sf"/>
</dbReference>
<organism evidence="3">
    <name type="scientific">candidate division WOR-3 bacterium</name>
    <dbReference type="NCBI Taxonomy" id="2052148"/>
    <lineage>
        <taxon>Bacteria</taxon>
        <taxon>Bacteria division WOR-3</taxon>
    </lineage>
</organism>
<dbReference type="Pfam" id="PF13411">
    <property type="entry name" value="MerR_1"/>
    <property type="match status" value="1"/>
</dbReference>
<comment type="caution">
    <text evidence="3">The sequence shown here is derived from an EMBL/GenBank/DDBJ whole genome shotgun (WGS) entry which is preliminary data.</text>
</comment>